<gene>
    <name evidence="7" type="ORF">METZ01_LOCUS24099</name>
</gene>
<reference evidence="7" key="1">
    <citation type="submission" date="2018-05" db="EMBL/GenBank/DDBJ databases">
        <authorList>
            <person name="Lanie J.A."/>
            <person name="Ng W.-L."/>
            <person name="Kazmierczak K.M."/>
            <person name="Andrzejewski T.M."/>
            <person name="Davidsen T.M."/>
            <person name="Wayne K.J."/>
            <person name="Tettelin H."/>
            <person name="Glass J.I."/>
            <person name="Rusch D."/>
            <person name="Podicherti R."/>
            <person name="Tsui H.-C.T."/>
            <person name="Winkler M.E."/>
        </authorList>
    </citation>
    <scope>NUCLEOTIDE SEQUENCE</scope>
</reference>
<dbReference type="InterPro" id="IPR036565">
    <property type="entry name" value="Mur-like_cat_sf"/>
</dbReference>
<feature type="transmembrane region" description="Helical" evidence="4">
    <location>
        <begin position="85"/>
        <end position="102"/>
    </location>
</feature>
<feature type="transmembrane region" description="Helical" evidence="4">
    <location>
        <begin position="108"/>
        <end position="131"/>
    </location>
</feature>
<dbReference type="GO" id="GO:0005524">
    <property type="term" value="F:ATP binding"/>
    <property type="evidence" value="ECO:0007669"/>
    <property type="project" value="UniProtKB-KW"/>
</dbReference>
<organism evidence="7">
    <name type="scientific">marine metagenome</name>
    <dbReference type="NCBI Taxonomy" id="408172"/>
    <lineage>
        <taxon>unclassified sequences</taxon>
        <taxon>metagenomes</taxon>
        <taxon>ecological metagenomes</taxon>
    </lineage>
</organism>
<dbReference type="Pfam" id="PF08245">
    <property type="entry name" value="Mur_ligase_M"/>
    <property type="match status" value="1"/>
</dbReference>
<dbReference type="InterPro" id="IPR004101">
    <property type="entry name" value="Mur_ligase_C"/>
</dbReference>
<proteinExistence type="predicted"/>
<name>A0A381PW48_9ZZZZ</name>
<accession>A0A381PW48</accession>
<dbReference type="SUPFAM" id="SSF53244">
    <property type="entry name" value="MurD-like peptide ligases, peptide-binding domain"/>
    <property type="match status" value="1"/>
</dbReference>
<keyword evidence="4" id="KW-0472">Membrane</keyword>
<dbReference type="Gene3D" id="3.90.190.20">
    <property type="entry name" value="Mur ligase, C-terminal domain"/>
    <property type="match status" value="1"/>
</dbReference>
<dbReference type="AlphaFoldDB" id="A0A381PW48"/>
<keyword evidence="4" id="KW-1133">Transmembrane helix</keyword>
<protein>
    <recommendedName>
        <fullName evidence="8">Mur ligase central domain-containing protein</fullName>
    </recommendedName>
</protein>
<evidence type="ECO:0000256" key="3">
    <source>
        <dbReference type="ARBA" id="ARBA00022840"/>
    </source>
</evidence>
<keyword evidence="2" id="KW-0547">Nucleotide-binding</keyword>
<dbReference type="InterPro" id="IPR051046">
    <property type="entry name" value="MurCDEF_CellWall_CoF430Synth"/>
</dbReference>
<evidence type="ECO:0000256" key="4">
    <source>
        <dbReference type="SAM" id="Phobius"/>
    </source>
</evidence>
<dbReference type="GO" id="GO:0016881">
    <property type="term" value="F:acid-amino acid ligase activity"/>
    <property type="evidence" value="ECO:0007669"/>
    <property type="project" value="InterPro"/>
</dbReference>
<dbReference type="EMBL" id="UINC01001116">
    <property type="protein sequence ID" value="SUZ71245.1"/>
    <property type="molecule type" value="Genomic_DNA"/>
</dbReference>
<feature type="transmembrane region" description="Helical" evidence="4">
    <location>
        <begin position="36"/>
        <end position="64"/>
    </location>
</feature>
<keyword evidence="1" id="KW-0436">Ligase</keyword>
<evidence type="ECO:0000256" key="2">
    <source>
        <dbReference type="ARBA" id="ARBA00022741"/>
    </source>
</evidence>
<dbReference type="Gene3D" id="3.40.1190.10">
    <property type="entry name" value="Mur-like, catalytic domain"/>
    <property type="match status" value="1"/>
</dbReference>
<dbReference type="PANTHER" id="PTHR43024:SF1">
    <property type="entry name" value="UDP-N-ACETYLMURAMOYL-TRIPEPTIDE--D-ALANYL-D-ALANINE LIGASE"/>
    <property type="match status" value="1"/>
</dbReference>
<keyword evidence="4" id="KW-0812">Transmembrane</keyword>
<evidence type="ECO:0008006" key="8">
    <source>
        <dbReference type="Google" id="ProtNLM"/>
    </source>
</evidence>
<dbReference type="Pfam" id="PF02875">
    <property type="entry name" value="Mur_ligase_C"/>
    <property type="match status" value="1"/>
</dbReference>
<feature type="domain" description="Mur ligase central" evidence="6">
    <location>
        <begin position="160"/>
        <end position="302"/>
    </location>
</feature>
<evidence type="ECO:0000256" key="1">
    <source>
        <dbReference type="ARBA" id="ARBA00022598"/>
    </source>
</evidence>
<dbReference type="InterPro" id="IPR013221">
    <property type="entry name" value="Mur_ligase_cen"/>
</dbReference>
<evidence type="ECO:0000259" key="5">
    <source>
        <dbReference type="Pfam" id="PF02875"/>
    </source>
</evidence>
<sequence length="491" mass="52563">MSSATRWLRVAQREHYLPFSTSRFAIRWWTVGILNPVLACVALAAAVWGLWIAPLCVITAVAVCGGPRGLTLRGTTSPLVWTRRLRTVGVTSLFFVAIISLLCRQLGFGPTACAVVALAMPAIVDVILFILKPIEDRLARRYVVEAAETLDRVNPIRIAVTGSYGKTTIKGYIRHLLSETFSVVASPASFNNSAGLSRSVNEHVAQSTEIFVAEMGAYSPGEIAELVSWVKPSISVLAAIGPVHLERFGDLDTIVSSKSEIFATSRTAIVNVDAYGLSSEADRLQVSGIDVVRCSAIDRTADVAVIKDHGGLEVMLSGRQIVAGLTIDAAPTNVACAVAVSTALGISEEVIARRLVDLPSAEHRRQVLVSQSGVTVIDDTYNSNPAGAAAALETLAEVEAQRRAVVTPGMVELGHRQAAENRRFGVDASLVADDLIIVGQTNKSALVSGSRDGNARVHLMASREDAVRWVREHLDAGDAVLYENDLPDHYP</sequence>
<dbReference type="InterPro" id="IPR036615">
    <property type="entry name" value="Mur_ligase_C_dom_sf"/>
</dbReference>
<feature type="domain" description="Mur ligase C-terminal" evidence="5">
    <location>
        <begin position="363"/>
        <end position="481"/>
    </location>
</feature>
<evidence type="ECO:0000259" key="6">
    <source>
        <dbReference type="Pfam" id="PF08245"/>
    </source>
</evidence>
<dbReference type="PANTHER" id="PTHR43024">
    <property type="entry name" value="UDP-N-ACETYLMURAMOYL-TRIPEPTIDE--D-ALANYL-D-ALANINE LIGASE"/>
    <property type="match status" value="1"/>
</dbReference>
<dbReference type="SUPFAM" id="SSF53623">
    <property type="entry name" value="MurD-like peptide ligases, catalytic domain"/>
    <property type="match status" value="1"/>
</dbReference>
<keyword evidence="3" id="KW-0067">ATP-binding</keyword>
<evidence type="ECO:0000313" key="7">
    <source>
        <dbReference type="EMBL" id="SUZ71245.1"/>
    </source>
</evidence>